<gene>
    <name evidence="1" type="ORF">H257_13180</name>
</gene>
<dbReference type="GeneID" id="20815176"/>
<dbReference type="EMBL" id="KI913159">
    <property type="protein sequence ID" value="ETV71517.1"/>
    <property type="molecule type" value="Genomic_DNA"/>
</dbReference>
<dbReference type="RefSeq" id="XP_009838950.1">
    <property type="nucleotide sequence ID" value="XM_009840648.1"/>
</dbReference>
<dbReference type="PANTHER" id="PTHR47169:SF2">
    <property type="entry name" value="OS01G0541250 PROTEIN"/>
    <property type="match status" value="1"/>
</dbReference>
<evidence type="ECO:0000313" key="1">
    <source>
        <dbReference type="EMBL" id="ETV71517.1"/>
    </source>
</evidence>
<dbReference type="OrthoDB" id="168403at2759"/>
<protein>
    <submittedName>
        <fullName evidence="1">Uncharacterized protein</fullName>
    </submittedName>
</protein>
<dbReference type="VEuPathDB" id="FungiDB:H257_13180"/>
<dbReference type="AlphaFoldDB" id="W4FVJ5"/>
<reference evidence="1" key="1">
    <citation type="submission" date="2013-12" db="EMBL/GenBank/DDBJ databases">
        <title>The Genome Sequence of Aphanomyces astaci APO3.</title>
        <authorList>
            <consortium name="The Broad Institute Genomics Platform"/>
            <person name="Russ C."/>
            <person name="Tyler B."/>
            <person name="van West P."/>
            <person name="Dieguez-Uribeondo J."/>
            <person name="Young S.K."/>
            <person name="Zeng Q."/>
            <person name="Gargeya S."/>
            <person name="Fitzgerald M."/>
            <person name="Abouelleil A."/>
            <person name="Alvarado L."/>
            <person name="Chapman S.B."/>
            <person name="Gainer-Dewar J."/>
            <person name="Goldberg J."/>
            <person name="Griggs A."/>
            <person name="Gujja S."/>
            <person name="Hansen M."/>
            <person name="Howarth C."/>
            <person name="Imamovic A."/>
            <person name="Ireland A."/>
            <person name="Larimer J."/>
            <person name="McCowan C."/>
            <person name="Murphy C."/>
            <person name="Pearson M."/>
            <person name="Poon T.W."/>
            <person name="Priest M."/>
            <person name="Roberts A."/>
            <person name="Saif S."/>
            <person name="Shea T."/>
            <person name="Sykes S."/>
            <person name="Wortman J."/>
            <person name="Nusbaum C."/>
            <person name="Birren B."/>
        </authorList>
    </citation>
    <scope>NUCLEOTIDE SEQUENCE [LARGE SCALE GENOMIC DNA]</scope>
    <source>
        <strain evidence="1">APO3</strain>
    </source>
</reference>
<sequence length="103" mass="11514">MQSLQHRTSARSIDELVSNVGRAFDEYPHERLNHTFVTLQSCLIETLKLFGDNAYKAPHLSKEKLDRKGTLPLNVTCPREVVDAASASLGALDCDELDRVFAQ</sequence>
<name>W4FVJ5_APHAT</name>
<organism evidence="1">
    <name type="scientific">Aphanomyces astaci</name>
    <name type="common">Crayfish plague agent</name>
    <dbReference type="NCBI Taxonomy" id="112090"/>
    <lineage>
        <taxon>Eukaryota</taxon>
        <taxon>Sar</taxon>
        <taxon>Stramenopiles</taxon>
        <taxon>Oomycota</taxon>
        <taxon>Saprolegniomycetes</taxon>
        <taxon>Saprolegniales</taxon>
        <taxon>Verrucalvaceae</taxon>
        <taxon>Aphanomyces</taxon>
    </lineage>
</organism>
<dbReference type="PANTHER" id="PTHR47169">
    <property type="entry name" value="OS01G0541250 PROTEIN"/>
    <property type="match status" value="1"/>
</dbReference>
<accession>W4FVJ5</accession>
<proteinExistence type="predicted"/>